<dbReference type="Pfam" id="PF13545">
    <property type="entry name" value="HTH_Crp_2"/>
    <property type="match status" value="1"/>
</dbReference>
<dbReference type="RefSeq" id="WP_244531086.1">
    <property type="nucleotide sequence ID" value="NZ_FPCH01000001.1"/>
</dbReference>
<gene>
    <name evidence="2" type="ORF">SAMN04488557_1134</name>
</gene>
<dbReference type="Gene3D" id="2.60.120.10">
    <property type="entry name" value="Jelly Rolls"/>
    <property type="match status" value="1"/>
</dbReference>
<evidence type="ECO:0000259" key="1">
    <source>
        <dbReference type="PROSITE" id="PS51063"/>
    </source>
</evidence>
<proteinExistence type="predicted"/>
<sequence length="249" mass="26974">MSMMAYNSALRSGERAGERVRADAELMPLMRLQGRAQFVRLGSCCALASLGSGFVYVVAKGVVGIECAVASGVRVITALLYPGDVVVPELQAPLPGLALRSQRSAEFWKITTTAFAEESTSDNQLWQTIFLRLNAQNARQQMHVAAMSALNSEEKVAAFLVESGTRLGIPSGRSISFELPLSRYSIADYLSLNADTVSRTFSALAAAKIIERRGRFHISVRDWSALAAKCPLSEAIIRLHEAGKPALTR</sequence>
<keyword evidence="3" id="KW-1185">Reference proteome</keyword>
<evidence type="ECO:0000313" key="2">
    <source>
        <dbReference type="EMBL" id="SFV28956.1"/>
    </source>
</evidence>
<dbReference type="SMART" id="SM00419">
    <property type="entry name" value="HTH_CRP"/>
    <property type="match status" value="1"/>
</dbReference>
<protein>
    <submittedName>
        <fullName evidence="2">CRP/FNR family transcriptional regulator, anaerobic regulatory protein</fullName>
    </submittedName>
</protein>
<dbReference type="GO" id="GO:0006355">
    <property type="term" value="P:regulation of DNA-templated transcription"/>
    <property type="evidence" value="ECO:0007669"/>
    <property type="project" value="InterPro"/>
</dbReference>
<evidence type="ECO:0000313" key="3">
    <source>
        <dbReference type="Proteomes" id="UP000199423"/>
    </source>
</evidence>
<dbReference type="GO" id="GO:0003677">
    <property type="term" value="F:DNA binding"/>
    <property type="evidence" value="ECO:0007669"/>
    <property type="project" value="InterPro"/>
</dbReference>
<dbReference type="InterPro" id="IPR012318">
    <property type="entry name" value="HTH_CRP"/>
</dbReference>
<dbReference type="PROSITE" id="PS51063">
    <property type="entry name" value="HTH_CRP_2"/>
    <property type="match status" value="1"/>
</dbReference>
<dbReference type="Proteomes" id="UP000199423">
    <property type="component" value="Unassembled WGS sequence"/>
</dbReference>
<feature type="domain" description="HTH crp-type" evidence="1">
    <location>
        <begin position="150"/>
        <end position="224"/>
    </location>
</feature>
<organism evidence="2 3">
    <name type="scientific">Hyphomicrobium facile</name>
    <dbReference type="NCBI Taxonomy" id="51670"/>
    <lineage>
        <taxon>Bacteria</taxon>
        <taxon>Pseudomonadati</taxon>
        <taxon>Pseudomonadota</taxon>
        <taxon>Alphaproteobacteria</taxon>
        <taxon>Hyphomicrobiales</taxon>
        <taxon>Hyphomicrobiaceae</taxon>
        <taxon>Hyphomicrobium</taxon>
    </lineage>
</organism>
<reference evidence="3" key="1">
    <citation type="submission" date="2016-10" db="EMBL/GenBank/DDBJ databases">
        <authorList>
            <person name="Varghese N."/>
            <person name="Submissions S."/>
        </authorList>
    </citation>
    <scope>NUCLEOTIDE SEQUENCE [LARGE SCALE GENOMIC DNA]</scope>
    <source>
        <strain evidence="3">DSM 1565</strain>
    </source>
</reference>
<dbReference type="STRING" id="51670.SAMN04488557_1134"/>
<accession>A0A1I7N321</accession>
<name>A0A1I7N321_9HYPH</name>
<dbReference type="AlphaFoldDB" id="A0A1I7N321"/>
<dbReference type="CDD" id="cd00092">
    <property type="entry name" value="HTH_CRP"/>
    <property type="match status" value="1"/>
</dbReference>
<dbReference type="InterPro" id="IPR036390">
    <property type="entry name" value="WH_DNA-bd_sf"/>
</dbReference>
<dbReference type="EMBL" id="FPCH01000001">
    <property type="protein sequence ID" value="SFV28956.1"/>
    <property type="molecule type" value="Genomic_DNA"/>
</dbReference>
<dbReference type="SUPFAM" id="SSF46785">
    <property type="entry name" value="Winged helix' DNA-binding domain"/>
    <property type="match status" value="1"/>
</dbReference>
<dbReference type="InterPro" id="IPR014710">
    <property type="entry name" value="RmlC-like_jellyroll"/>
</dbReference>